<proteinExistence type="predicted"/>
<organism evidence="2">
    <name type="scientific">Anguilla anguilla</name>
    <name type="common">European freshwater eel</name>
    <name type="synonym">Muraena anguilla</name>
    <dbReference type="NCBI Taxonomy" id="7936"/>
    <lineage>
        <taxon>Eukaryota</taxon>
        <taxon>Metazoa</taxon>
        <taxon>Chordata</taxon>
        <taxon>Craniata</taxon>
        <taxon>Vertebrata</taxon>
        <taxon>Euteleostomi</taxon>
        <taxon>Actinopterygii</taxon>
        <taxon>Neopterygii</taxon>
        <taxon>Teleostei</taxon>
        <taxon>Anguilliformes</taxon>
        <taxon>Anguillidae</taxon>
        <taxon>Anguilla</taxon>
    </lineage>
</organism>
<protein>
    <submittedName>
        <fullName evidence="2">Uncharacterized protein</fullName>
    </submittedName>
</protein>
<evidence type="ECO:0000313" key="2">
    <source>
        <dbReference type="EMBL" id="JAH49525.1"/>
    </source>
</evidence>
<evidence type="ECO:0000256" key="1">
    <source>
        <dbReference type="SAM" id="Phobius"/>
    </source>
</evidence>
<keyword evidence="1" id="KW-1133">Transmembrane helix</keyword>
<feature type="transmembrane region" description="Helical" evidence="1">
    <location>
        <begin position="6"/>
        <end position="24"/>
    </location>
</feature>
<reference evidence="2" key="2">
    <citation type="journal article" date="2015" name="Fish Shellfish Immunol.">
        <title>Early steps in the European eel (Anguilla anguilla)-Vibrio vulnificus interaction in the gills: Role of the RtxA13 toxin.</title>
        <authorList>
            <person name="Callol A."/>
            <person name="Pajuelo D."/>
            <person name="Ebbesson L."/>
            <person name="Teles M."/>
            <person name="MacKenzie S."/>
            <person name="Amaro C."/>
        </authorList>
    </citation>
    <scope>NUCLEOTIDE SEQUENCE</scope>
</reference>
<dbReference type="EMBL" id="GBXM01059052">
    <property type="protein sequence ID" value="JAH49525.1"/>
    <property type="molecule type" value="Transcribed_RNA"/>
</dbReference>
<reference evidence="2" key="1">
    <citation type="submission" date="2014-11" db="EMBL/GenBank/DDBJ databases">
        <authorList>
            <person name="Amaro Gonzalez C."/>
        </authorList>
    </citation>
    <scope>NUCLEOTIDE SEQUENCE</scope>
</reference>
<sequence>MCTFTMYSAVRMWTVTIFVFWLCTPAQMI</sequence>
<name>A0A0E9T9H1_ANGAN</name>
<accession>A0A0E9T9H1</accession>
<keyword evidence="1" id="KW-0812">Transmembrane</keyword>
<dbReference type="AlphaFoldDB" id="A0A0E9T9H1"/>
<keyword evidence="1" id="KW-0472">Membrane</keyword>